<dbReference type="EMBL" id="PGOL01000075">
    <property type="protein sequence ID" value="PKI77794.1"/>
    <property type="molecule type" value="Genomic_DNA"/>
</dbReference>
<evidence type="ECO:0000313" key="1">
    <source>
        <dbReference type="EMBL" id="PKI77794.1"/>
    </source>
</evidence>
<reference evidence="1 2" key="1">
    <citation type="submission" date="2017-11" db="EMBL/GenBank/DDBJ databases">
        <title>De-novo sequencing of pomegranate (Punica granatum L.) genome.</title>
        <authorList>
            <person name="Akparov Z."/>
            <person name="Amiraslanov A."/>
            <person name="Hajiyeva S."/>
            <person name="Abbasov M."/>
            <person name="Kaur K."/>
            <person name="Hamwieh A."/>
            <person name="Solovyev V."/>
            <person name="Salamov A."/>
            <person name="Braich B."/>
            <person name="Kosarev P."/>
            <person name="Mahmoud A."/>
            <person name="Hajiyev E."/>
            <person name="Babayeva S."/>
            <person name="Izzatullayeva V."/>
            <person name="Mammadov A."/>
            <person name="Mammadov A."/>
            <person name="Sharifova S."/>
            <person name="Ojaghi J."/>
            <person name="Eynullazada K."/>
            <person name="Bayramov B."/>
            <person name="Abdulazimova A."/>
            <person name="Shahmuradov I."/>
        </authorList>
    </citation>
    <scope>NUCLEOTIDE SEQUENCE [LARGE SCALE GENOMIC DNA]</scope>
    <source>
        <strain evidence="2">cv. AG2017</strain>
        <tissue evidence="1">Leaf</tissue>
    </source>
</reference>
<accession>A0A2I0LAS7</accession>
<name>A0A2I0LAS7_PUNGR</name>
<organism evidence="1 2">
    <name type="scientific">Punica granatum</name>
    <name type="common">Pomegranate</name>
    <dbReference type="NCBI Taxonomy" id="22663"/>
    <lineage>
        <taxon>Eukaryota</taxon>
        <taxon>Viridiplantae</taxon>
        <taxon>Streptophyta</taxon>
        <taxon>Embryophyta</taxon>
        <taxon>Tracheophyta</taxon>
        <taxon>Spermatophyta</taxon>
        <taxon>Magnoliopsida</taxon>
        <taxon>eudicotyledons</taxon>
        <taxon>Gunneridae</taxon>
        <taxon>Pentapetalae</taxon>
        <taxon>rosids</taxon>
        <taxon>malvids</taxon>
        <taxon>Myrtales</taxon>
        <taxon>Lythraceae</taxon>
        <taxon>Punica</taxon>
    </lineage>
</organism>
<keyword evidence="2" id="KW-1185">Reference proteome</keyword>
<sequence>MFAKLHEVHVKASTFLTALNRHRIRRRLPYVLSSHPAIVCFFWRFQLRGSIQARRVALNGATNGKGDRLQLLFCGCGRSHLS</sequence>
<protein>
    <submittedName>
        <fullName evidence="1">Uncharacterized protein</fullName>
    </submittedName>
</protein>
<dbReference type="AlphaFoldDB" id="A0A2I0LAS7"/>
<gene>
    <name evidence="1" type="ORF">CRG98_001842</name>
</gene>
<evidence type="ECO:0000313" key="2">
    <source>
        <dbReference type="Proteomes" id="UP000233551"/>
    </source>
</evidence>
<comment type="caution">
    <text evidence="1">The sequence shown here is derived from an EMBL/GenBank/DDBJ whole genome shotgun (WGS) entry which is preliminary data.</text>
</comment>
<dbReference type="Proteomes" id="UP000233551">
    <property type="component" value="Unassembled WGS sequence"/>
</dbReference>
<proteinExistence type="predicted"/>